<evidence type="ECO:0000256" key="5">
    <source>
        <dbReference type="ARBA" id="ARBA00022917"/>
    </source>
</evidence>
<dbReference type="NCBIfam" id="TIGR00233">
    <property type="entry name" value="trpS"/>
    <property type="match status" value="1"/>
</dbReference>
<dbReference type="Proteomes" id="UP000294412">
    <property type="component" value="Chromosome"/>
</dbReference>
<dbReference type="PRINTS" id="PR01039">
    <property type="entry name" value="TRNASYNTHTRP"/>
</dbReference>
<keyword evidence="8" id="KW-0963">Cytoplasm</keyword>
<comment type="function">
    <text evidence="8">Catalyzes the attachment of tryptophan to tRNA(Trp).</text>
</comment>
<reference evidence="10 11" key="1">
    <citation type="submission" date="2019-02" db="EMBL/GenBank/DDBJ databases">
        <authorList>
            <person name="Manzano-Marin A."/>
            <person name="Manzano-Marin A."/>
        </authorList>
    </citation>
    <scope>NUCLEOTIDE SEQUENCE [LARGE SCALE GENOMIC DNA]</scope>
    <source>
        <strain evidence="10 11">ErCicuneomaculata</strain>
    </source>
</reference>
<organism evidence="10 11">
    <name type="scientific">Candidatus Erwinia haradaeae</name>
    <dbReference type="NCBI Taxonomy" id="1922217"/>
    <lineage>
        <taxon>Bacteria</taxon>
        <taxon>Pseudomonadati</taxon>
        <taxon>Pseudomonadota</taxon>
        <taxon>Gammaproteobacteria</taxon>
        <taxon>Enterobacterales</taxon>
        <taxon>Erwiniaceae</taxon>
        <taxon>Erwinia</taxon>
    </lineage>
</organism>
<evidence type="ECO:0000256" key="7">
    <source>
        <dbReference type="ARBA" id="ARBA00049929"/>
    </source>
</evidence>
<evidence type="ECO:0000256" key="2">
    <source>
        <dbReference type="ARBA" id="ARBA00022598"/>
    </source>
</evidence>
<dbReference type="PANTHER" id="PTHR43766:SF1">
    <property type="entry name" value="TRYPTOPHAN--TRNA LIGASE, MITOCHONDRIAL"/>
    <property type="match status" value="1"/>
</dbReference>
<dbReference type="PANTHER" id="PTHR43766">
    <property type="entry name" value="TRYPTOPHAN--TRNA LIGASE, MITOCHONDRIAL"/>
    <property type="match status" value="1"/>
</dbReference>
<feature type="binding site" evidence="8">
    <location>
        <begin position="11"/>
        <end position="13"/>
    </location>
    <ligand>
        <name>ATP</name>
        <dbReference type="ChEBI" id="CHEBI:30616"/>
    </ligand>
</feature>
<keyword evidence="4 8" id="KW-0067">ATP-binding</keyword>
<evidence type="ECO:0000256" key="8">
    <source>
        <dbReference type="HAMAP-Rule" id="MF_00140"/>
    </source>
</evidence>
<feature type="binding site" evidence="8">
    <location>
        <position position="186"/>
    </location>
    <ligand>
        <name>ATP</name>
        <dbReference type="ChEBI" id="CHEBI:30616"/>
    </ligand>
</feature>
<dbReference type="InterPro" id="IPR002306">
    <property type="entry name" value="Trp-tRNA-ligase"/>
</dbReference>
<dbReference type="InterPro" id="IPR050203">
    <property type="entry name" value="Trp-tRNA_synthetase"/>
</dbReference>
<dbReference type="InterPro" id="IPR002305">
    <property type="entry name" value="aa-tRNA-synth_Ic"/>
</dbReference>
<keyword evidence="6 8" id="KW-0030">Aminoacyl-tRNA synthetase</keyword>
<feature type="binding site" evidence="8">
    <location>
        <position position="135"/>
    </location>
    <ligand>
        <name>L-tryptophan</name>
        <dbReference type="ChEBI" id="CHEBI:57912"/>
    </ligand>
</feature>
<comment type="subunit">
    <text evidence="8">Homodimer.</text>
</comment>
<dbReference type="SUPFAM" id="SSF52374">
    <property type="entry name" value="Nucleotidylyl transferase"/>
    <property type="match status" value="1"/>
</dbReference>
<dbReference type="HAMAP" id="MF_00140_B">
    <property type="entry name" value="Trp_tRNA_synth_B"/>
    <property type="match status" value="1"/>
</dbReference>
<gene>
    <name evidence="8 10" type="primary">trpS</name>
    <name evidence="10" type="ORF">ERCICUMA2628_583</name>
</gene>
<dbReference type="RefSeq" id="WP_157993740.1">
    <property type="nucleotide sequence ID" value="NZ_LR217703.1"/>
</dbReference>
<keyword evidence="5 8" id="KW-0648">Protein biosynthesis</keyword>
<keyword evidence="3 8" id="KW-0547">Nucleotide-binding</keyword>
<dbReference type="OrthoDB" id="9801042at2"/>
<evidence type="ECO:0000256" key="9">
    <source>
        <dbReference type="RuleBase" id="RU363036"/>
    </source>
</evidence>
<dbReference type="FunFam" id="1.10.240.10:FF:000002">
    <property type="entry name" value="Tryptophan--tRNA ligase"/>
    <property type="match status" value="1"/>
</dbReference>
<dbReference type="Pfam" id="PF00579">
    <property type="entry name" value="tRNA-synt_1b"/>
    <property type="match status" value="1"/>
</dbReference>
<dbReference type="AlphaFoldDB" id="A0A451D3F1"/>
<sequence length="336" mass="38186">MCKPIVFSGVQPSGELTIGNYIGALSKCVKIQDEYDCMYCIVDLHALTVRNDPKVLRQNMLDTIALYLACGIDPKKSIIFLQSKVPEHTQLSWVLNCYTYFGELNRMTQFKNKSSLHAGYINAGLFNYPLLMASDILLYQASIVPVGTDQKQHLELSRDIALRFNKLYGNIFIIPEPLFPSCGGRVMALLNPTIKMSKSDSNRNNVISLLDSPQLVREKIKRAMTDTDQPPIIRYDPIEKPGISNLLVILSAISNVSISILEKRFSGKLYSNLKSDTEEAVSDMLIKLHKLYYYYRHDENFLIEVIEKGSKKARIRAHKTLHKIYNSIGLHTTIEY</sequence>
<dbReference type="Gene3D" id="3.40.50.620">
    <property type="entry name" value="HUPs"/>
    <property type="match status" value="1"/>
</dbReference>
<evidence type="ECO:0000313" key="11">
    <source>
        <dbReference type="Proteomes" id="UP000294412"/>
    </source>
</evidence>
<evidence type="ECO:0000256" key="6">
    <source>
        <dbReference type="ARBA" id="ARBA00023146"/>
    </source>
</evidence>
<evidence type="ECO:0000256" key="4">
    <source>
        <dbReference type="ARBA" id="ARBA00022840"/>
    </source>
</evidence>
<feature type="binding site" evidence="8">
    <location>
        <begin position="19"/>
        <end position="20"/>
    </location>
    <ligand>
        <name>ATP</name>
        <dbReference type="ChEBI" id="CHEBI:30616"/>
    </ligand>
</feature>
<evidence type="ECO:0000256" key="3">
    <source>
        <dbReference type="ARBA" id="ARBA00022741"/>
    </source>
</evidence>
<accession>A0A451D3F1</accession>
<dbReference type="GO" id="GO:0005829">
    <property type="term" value="C:cytosol"/>
    <property type="evidence" value="ECO:0007669"/>
    <property type="project" value="TreeGrafter"/>
</dbReference>
<feature type="short sequence motif" description="'HIGH' region" evidence="8">
    <location>
        <begin position="12"/>
        <end position="20"/>
    </location>
</feature>
<comment type="subcellular location">
    <subcellularLocation>
        <location evidence="8">Cytoplasm</location>
    </subcellularLocation>
</comment>
<dbReference type="CDD" id="cd00806">
    <property type="entry name" value="TrpRS_core"/>
    <property type="match status" value="1"/>
</dbReference>
<dbReference type="GO" id="GO:0004830">
    <property type="term" value="F:tryptophan-tRNA ligase activity"/>
    <property type="evidence" value="ECO:0007669"/>
    <property type="project" value="UniProtKB-UniRule"/>
</dbReference>
<protein>
    <recommendedName>
        <fullName evidence="8">Tryptophan--tRNA ligase</fullName>
        <ecNumber evidence="8">6.1.1.2</ecNumber>
    </recommendedName>
    <alternativeName>
        <fullName evidence="8">Tryptophanyl-tRNA synthetase</fullName>
        <shortName evidence="8">TrpRS</shortName>
    </alternativeName>
</protein>
<dbReference type="GO" id="GO:0005524">
    <property type="term" value="F:ATP binding"/>
    <property type="evidence" value="ECO:0007669"/>
    <property type="project" value="UniProtKB-UniRule"/>
</dbReference>
<evidence type="ECO:0000256" key="1">
    <source>
        <dbReference type="ARBA" id="ARBA00005594"/>
    </source>
</evidence>
<dbReference type="InterPro" id="IPR014729">
    <property type="entry name" value="Rossmann-like_a/b/a_fold"/>
</dbReference>
<dbReference type="PROSITE" id="PS00178">
    <property type="entry name" value="AA_TRNA_LIGASE_I"/>
    <property type="match status" value="1"/>
</dbReference>
<keyword evidence="2 8" id="KW-0436">Ligase</keyword>
<comment type="catalytic activity">
    <reaction evidence="7 8">
        <text>tRNA(Trp) + L-tryptophan + ATP = L-tryptophyl-tRNA(Trp) + AMP + diphosphate + H(+)</text>
        <dbReference type="Rhea" id="RHEA:24080"/>
        <dbReference type="Rhea" id="RHEA-COMP:9671"/>
        <dbReference type="Rhea" id="RHEA-COMP:9705"/>
        <dbReference type="ChEBI" id="CHEBI:15378"/>
        <dbReference type="ChEBI" id="CHEBI:30616"/>
        <dbReference type="ChEBI" id="CHEBI:33019"/>
        <dbReference type="ChEBI" id="CHEBI:57912"/>
        <dbReference type="ChEBI" id="CHEBI:78442"/>
        <dbReference type="ChEBI" id="CHEBI:78535"/>
        <dbReference type="ChEBI" id="CHEBI:456215"/>
        <dbReference type="EC" id="6.1.1.2"/>
    </reaction>
</comment>
<feature type="short sequence motif" description="'KMSKS' region" evidence="8">
    <location>
        <begin position="195"/>
        <end position="199"/>
    </location>
</feature>
<comment type="similarity">
    <text evidence="1 8 9">Belongs to the class-I aminoacyl-tRNA synthetase family.</text>
</comment>
<feature type="binding site" evidence="8">
    <location>
        <begin position="195"/>
        <end position="199"/>
    </location>
    <ligand>
        <name>ATP</name>
        <dbReference type="ChEBI" id="CHEBI:30616"/>
    </ligand>
</feature>
<feature type="binding site" evidence="8">
    <location>
        <begin position="147"/>
        <end position="149"/>
    </location>
    <ligand>
        <name>ATP</name>
        <dbReference type="ChEBI" id="CHEBI:30616"/>
    </ligand>
</feature>
<dbReference type="EMBL" id="LR217703">
    <property type="protein sequence ID" value="VFP80186.1"/>
    <property type="molecule type" value="Genomic_DNA"/>
</dbReference>
<dbReference type="EC" id="6.1.1.2" evidence="8"/>
<dbReference type="InterPro" id="IPR024109">
    <property type="entry name" value="Trp-tRNA-ligase_bac-type"/>
</dbReference>
<evidence type="ECO:0000313" key="10">
    <source>
        <dbReference type="EMBL" id="VFP80186.1"/>
    </source>
</evidence>
<proteinExistence type="inferred from homology"/>
<dbReference type="Gene3D" id="1.10.240.10">
    <property type="entry name" value="Tyrosyl-Transfer RNA Synthetase"/>
    <property type="match status" value="1"/>
</dbReference>
<dbReference type="InterPro" id="IPR001412">
    <property type="entry name" value="aa-tRNA-synth_I_CS"/>
</dbReference>
<name>A0A451D3F1_9GAMM</name>
<dbReference type="GO" id="GO:0006436">
    <property type="term" value="P:tryptophanyl-tRNA aminoacylation"/>
    <property type="evidence" value="ECO:0007669"/>
    <property type="project" value="UniProtKB-UniRule"/>
</dbReference>